<comment type="pathway">
    <text evidence="2">Amino-acid biosynthesis; L-arginine biosynthesis; L-arginine from L-ornithine and carbamoyl phosphate: step 3/3.</text>
</comment>
<dbReference type="AlphaFoldDB" id="A0A250JD76"/>
<dbReference type="SUPFAM" id="SSF48557">
    <property type="entry name" value="L-aspartase-like"/>
    <property type="match status" value="1"/>
</dbReference>
<evidence type="ECO:0000256" key="2">
    <source>
        <dbReference type="ARBA" id="ARBA00004941"/>
    </source>
</evidence>
<dbReference type="PRINTS" id="PR00149">
    <property type="entry name" value="FUMRATELYASE"/>
</dbReference>
<keyword evidence="4" id="KW-0055">Arginine biosynthesis</keyword>
<dbReference type="GO" id="GO:0004056">
    <property type="term" value="F:argininosuccinate lyase activity"/>
    <property type="evidence" value="ECO:0007669"/>
    <property type="project" value="UniProtKB-EC"/>
</dbReference>
<evidence type="ECO:0000256" key="1">
    <source>
        <dbReference type="ARBA" id="ARBA00000985"/>
    </source>
</evidence>
<evidence type="ECO:0000256" key="4">
    <source>
        <dbReference type="ARBA" id="ARBA00022571"/>
    </source>
</evidence>
<dbReference type="InterPro" id="IPR008948">
    <property type="entry name" value="L-Aspartase-like"/>
</dbReference>
<evidence type="ECO:0000259" key="7">
    <source>
        <dbReference type="Pfam" id="PF14698"/>
    </source>
</evidence>
<protein>
    <recommendedName>
        <fullName evidence="3">argininosuccinate lyase</fullName>
        <ecNumber evidence="3">4.3.2.1</ecNumber>
    </recommendedName>
</protein>
<evidence type="ECO:0000256" key="3">
    <source>
        <dbReference type="ARBA" id="ARBA00012338"/>
    </source>
</evidence>
<dbReference type="Proteomes" id="UP000217257">
    <property type="component" value="Chromosome"/>
</dbReference>
<dbReference type="InterPro" id="IPR009049">
    <property type="entry name" value="Argininosuccinate_lyase"/>
</dbReference>
<dbReference type="PRINTS" id="PR00145">
    <property type="entry name" value="ARGSUCLYASE"/>
</dbReference>
<keyword evidence="4" id="KW-0028">Amino-acid biosynthesis</keyword>
<dbReference type="Gene3D" id="1.10.40.30">
    <property type="entry name" value="Fumarase/aspartase (C-terminal domain)"/>
    <property type="match status" value="1"/>
</dbReference>
<feature type="coiled-coil region" evidence="5">
    <location>
        <begin position="464"/>
        <end position="491"/>
    </location>
</feature>
<reference evidence="8" key="1">
    <citation type="submission" date="2017-06" db="EMBL/GenBank/DDBJ databases">
        <title>Sequencing and comparative analysis of myxobacterial genomes.</title>
        <authorList>
            <person name="Rupp O."/>
            <person name="Goesmann A."/>
            <person name="Sogaard-Andersen L."/>
        </authorList>
    </citation>
    <scope>NUCLEOTIDE SEQUENCE [LARGE SCALE GENOMIC DNA]</scope>
    <source>
        <strain evidence="8">DSM 52655</strain>
    </source>
</reference>
<dbReference type="InterPro" id="IPR000362">
    <property type="entry name" value="Fumarate_lyase_fam"/>
</dbReference>
<dbReference type="InterPro" id="IPR024083">
    <property type="entry name" value="Fumarase/histidase_N"/>
</dbReference>
<dbReference type="Pfam" id="PF14698">
    <property type="entry name" value="ASL_C2"/>
    <property type="match status" value="1"/>
</dbReference>
<feature type="domain" description="Argininosuccinate lyase C-terminal" evidence="7">
    <location>
        <begin position="372"/>
        <end position="414"/>
    </location>
</feature>
<dbReference type="Gene3D" id="1.10.275.10">
    <property type="entry name" value="Fumarase/aspartase (N-terminal domain)"/>
    <property type="match status" value="1"/>
</dbReference>
<name>A0A250JD76_9BACT</name>
<evidence type="ECO:0000256" key="5">
    <source>
        <dbReference type="SAM" id="Coils"/>
    </source>
</evidence>
<dbReference type="PANTHER" id="PTHR43814:SF1">
    <property type="entry name" value="ARGININOSUCCINATE LYASE"/>
    <property type="match status" value="1"/>
</dbReference>
<dbReference type="UniPathway" id="UPA00068">
    <property type="reaction ID" value="UER00114"/>
</dbReference>
<dbReference type="RefSeq" id="WP_232536952.1">
    <property type="nucleotide sequence ID" value="NZ_CP022098.1"/>
</dbReference>
<dbReference type="EMBL" id="CP022098">
    <property type="protein sequence ID" value="ATB41106.1"/>
    <property type="molecule type" value="Genomic_DNA"/>
</dbReference>
<dbReference type="GO" id="GO:0005829">
    <property type="term" value="C:cytosol"/>
    <property type="evidence" value="ECO:0007669"/>
    <property type="project" value="TreeGrafter"/>
</dbReference>
<dbReference type="GO" id="GO:0042450">
    <property type="term" value="P:L-arginine biosynthetic process via ornithine"/>
    <property type="evidence" value="ECO:0007669"/>
    <property type="project" value="InterPro"/>
</dbReference>
<dbReference type="Pfam" id="PF00206">
    <property type="entry name" value="Lyase_1"/>
    <property type="match status" value="1"/>
</dbReference>
<dbReference type="EC" id="4.3.2.1" evidence="3"/>
<dbReference type="Gene3D" id="1.20.200.10">
    <property type="entry name" value="Fumarase/aspartase (Central domain)"/>
    <property type="match status" value="1"/>
</dbReference>
<keyword evidence="8" id="KW-0456">Lyase</keyword>
<dbReference type="PANTHER" id="PTHR43814">
    <property type="entry name" value="ARGININOSUCCINATE LYASE"/>
    <property type="match status" value="1"/>
</dbReference>
<evidence type="ECO:0000313" key="8">
    <source>
        <dbReference type="EMBL" id="ATB41106.1"/>
    </source>
</evidence>
<evidence type="ECO:0000259" key="6">
    <source>
        <dbReference type="Pfam" id="PF00206"/>
    </source>
</evidence>
<proteinExistence type="predicted"/>
<accession>A0A250JD76</accession>
<dbReference type="InterPro" id="IPR022761">
    <property type="entry name" value="Fumarate_lyase_N"/>
</dbReference>
<organism evidence="8">
    <name type="scientific">Cystobacter fuscus</name>
    <dbReference type="NCBI Taxonomy" id="43"/>
    <lineage>
        <taxon>Bacteria</taxon>
        <taxon>Pseudomonadati</taxon>
        <taxon>Myxococcota</taxon>
        <taxon>Myxococcia</taxon>
        <taxon>Myxococcales</taxon>
        <taxon>Cystobacterineae</taxon>
        <taxon>Archangiaceae</taxon>
        <taxon>Cystobacter</taxon>
    </lineage>
</organism>
<keyword evidence="5" id="KW-0175">Coiled coil</keyword>
<gene>
    <name evidence="8" type="ORF">CYFUS_006568</name>
</gene>
<comment type="catalytic activity">
    <reaction evidence="1">
        <text>2-(N(omega)-L-arginino)succinate = fumarate + L-arginine</text>
        <dbReference type="Rhea" id="RHEA:24020"/>
        <dbReference type="ChEBI" id="CHEBI:29806"/>
        <dbReference type="ChEBI" id="CHEBI:32682"/>
        <dbReference type="ChEBI" id="CHEBI:57472"/>
        <dbReference type="EC" id="4.3.2.1"/>
    </reaction>
</comment>
<dbReference type="InterPro" id="IPR029419">
    <property type="entry name" value="Arg_succ_lyase_C"/>
</dbReference>
<feature type="domain" description="Fumarate lyase N-terminal" evidence="6">
    <location>
        <begin position="104"/>
        <end position="307"/>
    </location>
</feature>
<dbReference type="CDD" id="cd01359">
    <property type="entry name" value="Argininosuccinate_lyase"/>
    <property type="match status" value="1"/>
</dbReference>
<sequence length="500" mass="53719">MSTQAIGRLARGPHPVLFKLLYEPHFVSDREQVLPHLLRIDAAHVVMLARQDILAPEPAARLLSLNRELAGRLAAGEELFPPPPSHRGLYLLYEGEYISRLGGEVGGAAHVARSRNDINATVTRMRLRTALADVLQQGLLLAGTLERLGTEHTQTLMSAFTHLQPAQPATFGHYLDGVLSELLRTLDWLAGTQAQLNRCPMGAAAGVGTSFPIDTALVARLLGFDGPLGNSVDAVGSRDYVVQVLSALALLGTLLTRFAADLQTWASSAYNFLGWPDELVSTSSIMPQKRNAFVLENIRGQAVKASGFLMSTLMGLKSTAFTNSVEVSSESTSPVWPALAATRTALVLTELLVSNVLVYPEAMRRFLVGQDTTMTALADHLVAQHGLAFRTAHEVVGKLVNLKREPDLSPAEARTLLEPMLSTALGRTVTLDEAQLADVLDPAGVMRAAAYGGGPAPEPVRAHLATLGQERVRLQQRVQGWKEQLEAADAALAAAAITRD</sequence>
<dbReference type="KEGG" id="cfus:CYFUS_006568"/>